<dbReference type="EMBL" id="BJMU01000020">
    <property type="protein sequence ID" value="GEB83878.1"/>
    <property type="molecule type" value="Genomic_DNA"/>
</dbReference>
<dbReference type="InterPro" id="IPR002654">
    <property type="entry name" value="Glyco_trans_25"/>
</dbReference>
<dbReference type="OrthoDB" id="259382at2"/>
<dbReference type="Pfam" id="PF01755">
    <property type="entry name" value="Glyco_transf_25"/>
    <property type="match status" value="1"/>
</dbReference>
<comment type="caution">
    <text evidence="2">The sequence shown here is derived from an EMBL/GenBank/DDBJ whole genome shotgun (WGS) entry which is preliminary data.</text>
</comment>
<keyword evidence="3" id="KW-1185">Reference proteome</keyword>
<dbReference type="Proteomes" id="UP000317617">
    <property type="component" value="Unassembled WGS sequence"/>
</dbReference>
<evidence type="ECO:0000313" key="3">
    <source>
        <dbReference type="Proteomes" id="UP000317617"/>
    </source>
</evidence>
<evidence type="ECO:0000259" key="1">
    <source>
        <dbReference type="Pfam" id="PF01755"/>
    </source>
</evidence>
<dbReference type="AlphaFoldDB" id="A0A4Y3TQ17"/>
<organism evidence="2 3">
    <name type="scientific">Acetobacter orleanensis</name>
    <dbReference type="NCBI Taxonomy" id="104099"/>
    <lineage>
        <taxon>Bacteria</taxon>
        <taxon>Pseudomonadati</taxon>
        <taxon>Pseudomonadota</taxon>
        <taxon>Alphaproteobacteria</taxon>
        <taxon>Acetobacterales</taxon>
        <taxon>Acetobacteraceae</taxon>
        <taxon>Acetobacter</taxon>
    </lineage>
</organism>
<evidence type="ECO:0000313" key="2">
    <source>
        <dbReference type="EMBL" id="GEB83878.1"/>
    </source>
</evidence>
<gene>
    <name evidence="2" type="ORF">AOR01nite_23550</name>
</gene>
<reference evidence="2 3" key="1">
    <citation type="submission" date="2019-06" db="EMBL/GenBank/DDBJ databases">
        <title>Whole genome shotgun sequence of Acetobacter orleanensis NBRC 13752.</title>
        <authorList>
            <person name="Hosoyama A."/>
            <person name="Uohara A."/>
            <person name="Ohji S."/>
            <person name="Ichikawa N."/>
        </authorList>
    </citation>
    <scope>NUCLEOTIDE SEQUENCE [LARGE SCALE GENOMIC DNA]</scope>
    <source>
        <strain evidence="2 3">NBRC 13752</strain>
    </source>
</reference>
<proteinExistence type="predicted"/>
<protein>
    <recommendedName>
        <fullName evidence="1">Glycosyl transferase family 25 domain-containing protein</fullName>
    </recommendedName>
</protein>
<sequence>MEYVYINRDSDKERKNKFLTKNNIDFDIKRFKAIDKSVIRLDNLISKGIVEDGAYYSISAIGNALSHISIWNKSIRDGKIYTIFEDDAVICKNFKEESDKILSNLFNKFDIIVWGYNFDSTLTIDFLENIAPCVVNFDEINLKRNIDKFFDRDIQSYPYKLLQSFGLCGYTITPEGAKKLIDFCLPIKKESYFQIGLNRNIKNEGLDHIMSYNYRNIRAFASFPPLCVSENDKIASTINSDTTYRRII</sequence>
<feature type="domain" description="Glycosyl transferase family 25" evidence="1">
    <location>
        <begin position="6"/>
        <end position="184"/>
    </location>
</feature>
<name>A0A4Y3TQ17_9PROT</name>
<dbReference type="RefSeq" id="WP_082064643.1">
    <property type="nucleotide sequence ID" value="NZ_BJMU01000020.1"/>
</dbReference>
<accession>A0A4Y3TQ17</accession>